<keyword evidence="3" id="KW-1185">Reference proteome</keyword>
<feature type="compositionally biased region" description="Low complexity" evidence="1">
    <location>
        <begin position="314"/>
        <end position="328"/>
    </location>
</feature>
<evidence type="ECO:0000313" key="3">
    <source>
        <dbReference type="Proteomes" id="UP000000305"/>
    </source>
</evidence>
<accession>E9H456</accession>
<feature type="compositionally biased region" description="Basic and acidic residues" evidence="1">
    <location>
        <begin position="1"/>
        <end position="13"/>
    </location>
</feature>
<dbReference type="KEGG" id="dpx:DAPPUDRAFT_109768"/>
<dbReference type="EMBL" id="GL732590">
    <property type="protein sequence ID" value="EFX73495.1"/>
    <property type="molecule type" value="Genomic_DNA"/>
</dbReference>
<feature type="compositionally biased region" description="Basic and acidic residues" evidence="1">
    <location>
        <begin position="57"/>
        <end position="92"/>
    </location>
</feature>
<name>E9H456_DAPPU</name>
<dbReference type="Proteomes" id="UP000000305">
    <property type="component" value="Unassembled WGS sequence"/>
</dbReference>
<protein>
    <submittedName>
        <fullName evidence="2">Uncharacterized protein</fullName>
    </submittedName>
</protein>
<dbReference type="InParanoid" id="E9H456"/>
<feature type="region of interest" description="Disordered" evidence="1">
    <location>
        <begin position="304"/>
        <end position="364"/>
    </location>
</feature>
<dbReference type="OrthoDB" id="6370150at2759"/>
<proteinExistence type="predicted"/>
<dbReference type="HOGENOM" id="CLU_043589_0_0_1"/>
<dbReference type="PhylomeDB" id="E9H456"/>
<gene>
    <name evidence="2" type="ORF">DAPPUDRAFT_109768</name>
</gene>
<feature type="region of interest" description="Disordered" evidence="1">
    <location>
        <begin position="40"/>
        <end position="142"/>
    </location>
</feature>
<evidence type="ECO:0000256" key="1">
    <source>
        <dbReference type="SAM" id="MobiDB-lite"/>
    </source>
</evidence>
<sequence>MSIDPNEARGGNDRRRRAPSAVPSLDHRVKNFVVLIDVEQVGEVSQDDEVSVPSESSAERRAYAEIERMRQQREIERQKRDRERQEEMESRSRSPHRSRPSQTPVVPAPPATRNALPPSPPPTAGTSERSQHPRKVLVSKEDSGSLADWLNKSVTPAELKGFADKYPIEFEKKEFSLAPPRLDDWMTRRLKESAAHKPAEAAEKTWLSVQLKVLDIAGPLVHLHQLTKQGRPLDMEEVSENVKVALELTAAASYDINRRRLRNILNHTDPRSDYLLEDPKSFSSKQTVSSLFGKRFLEAMLKEADQDEKLSRRGPTGPAPKTAAGPVTRSKSGRGGRGQFPFDNGRGSGRGRRGNGKGLRRESG</sequence>
<evidence type="ECO:0000313" key="2">
    <source>
        <dbReference type="EMBL" id="EFX73495.1"/>
    </source>
</evidence>
<feature type="region of interest" description="Disordered" evidence="1">
    <location>
        <begin position="1"/>
        <end position="28"/>
    </location>
</feature>
<organism evidence="2 3">
    <name type="scientific">Daphnia pulex</name>
    <name type="common">Water flea</name>
    <dbReference type="NCBI Taxonomy" id="6669"/>
    <lineage>
        <taxon>Eukaryota</taxon>
        <taxon>Metazoa</taxon>
        <taxon>Ecdysozoa</taxon>
        <taxon>Arthropoda</taxon>
        <taxon>Crustacea</taxon>
        <taxon>Branchiopoda</taxon>
        <taxon>Diplostraca</taxon>
        <taxon>Cladocera</taxon>
        <taxon>Anomopoda</taxon>
        <taxon>Daphniidae</taxon>
        <taxon>Daphnia</taxon>
    </lineage>
</organism>
<reference evidence="2 3" key="1">
    <citation type="journal article" date="2011" name="Science">
        <title>The ecoresponsive genome of Daphnia pulex.</title>
        <authorList>
            <person name="Colbourne J.K."/>
            <person name="Pfrender M.E."/>
            <person name="Gilbert D."/>
            <person name="Thomas W.K."/>
            <person name="Tucker A."/>
            <person name="Oakley T.H."/>
            <person name="Tokishita S."/>
            <person name="Aerts A."/>
            <person name="Arnold G.J."/>
            <person name="Basu M.K."/>
            <person name="Bauer D.J."/>
            <person name="Caceres C.E."/>
            <person name="Carmel L."/>
            <person name="Casola C."/>
            <person name="Choi J.H."/>
            <person name="Detter J.C."/>
            <person name="Dong Q."/>
            <person name="Dusheyko S."/>
            <person name="Eads B.D."/>
            <person name="Frohlich T."/>
            <person name="Geiler-Samerotte K.A."/>
            <person name="Gerlach D."/>
            <person name="Hatcher P."/>
            <person name="Jogdeo S."/>
            <person name="Krijgsveld J."/>
            <person name="Kriventseva E.V."/>
            <person name="Kultz D."/>
            <person name="Laforsch C."/>
            <person name="Lindquist E."/>
            <person name="Lopez J."/>
            <person name="Manak J.R."/>
            <person name="Muller J."/>
            <person name="Pangilinan J."/>
            <person name="Patwardhan R.P."/>
            <person name="Pitluck S."/>
            <person name="Pritham E.J."/>
            <person name="Rechtsteiner A."/>
            <person name="Rho M."/>
            <person name="Rogozin I.B."/>
            <person name="Sakarya O."/>
            <person name="Salamov A."/>
            <person name="Schaack S."/>
            <person name="Shapiro H."/>
            <person name="Shiga Y."/>
            <person name="Skalitzky C."/>
            <person name="Smith Z."/>
            <person name="Souvorov A."/>
            <person name="Sung W."/>
            <person name="Tang Z."/>
            <person name="Tsuchiya D."/>
            <person name="Tu H."/>
            <person name="Vos H."/>
            <person name="Wang M."/>
            <person name="Wolf Y.I."/>
            <person name="Yamagata H."/>
            <person name="Yamada T."/>
            <person name="Ye Y."/>
            <person name="Shaw J.R."/>
            <person name="Andrews J."/>
            <person name="Crease T.J."/>
            <person name="Tang H."/>
            <person name="Lucas S.M."/>
            <person name="Robertson H.M."/>
            <person name="Bork P."/>
            <person name="Koonin E.V."/>
            <person name="Zdobnov E.M."/>
            <person name="Grigoriev I.V."/>
            <person name="Lynch M."/>
            <person name="Boore J.L."/>
        </authorList>
    </citation>
    <scope>NUCLEOTIDE SEQUENCE [LARGE SCALE GENOMIC DNA]</scope>
</reference>
<dbReference type="AlphaFoldDB" id="E9H456"/>